<dbReference type="Proteomes" id="UP000239706">
    <property type="component" value="Unassembled WGS sequence"/>
</dbReference>
<dbReference type="Gene3D" id="3.40.50.1820">
    <property type="entry name" value="alpha/beta hydrolase"/>
    <property type="match status" value="1"/>
</dbReference>
<dbReference type="AlphaFoldDB" id="A0A2T0B2I6"/>
<keyword evidence="4" id="KW-1185">Reference proteome</keyword>
<keyword evidence="1 3" id="KW-0378">Hydrolase</keyword>
<dbReference type="SUPFAM" id="SSF53474">
    <property type="entry name" value="alpha/beta-Hydrolases"/>
    <property type="match status" value="1"/>
</dbReference>
<evidence type="ECO:0000313" key="3">
    <source>
        <dbReference type="EMBL" id="PRR78110.1"/>
    </source>
</evidence>
<dbReference type="OrthoDB" id="24847at2"/>
<dbReference type="EC" id="3.1.1.72" evidence="3"/>
<dbReference type="InterPro" id="IPR029058">
    <property type="entry name" value="AB_hydrolase_fold"/>
</dbReference>
<dbReference type="InterPro" id="IPR050300">
    <property type="entry name" value="GDXG_lipolytic_enzyme"/>
</dbReference>
<dbReference type="PROSITE" id="PS51257">
    <property type="entry name" value="PROKAR_LIPOPROTEIN"/>
    <property type="match status" value="1"/>
</dbReference>
<feature type="domain" description="BD-FAE-like" evidence="2">
    <location>
        <begin position="79"/>
        <end position="282"/>
    </location>
</feature>
<evidence type="ECO:0000313" key="4">
    <source>
        <dbReference type="Proteomes" id="UP000239706"/>
    </source>
</evidence>
<dbReference type="Pfam" id="PF20434">
    <property type="entry name" value="BD-FAE"/>
    <property type="match status" value="1"/>
</dbReference>
<dbReference type="PANTHER" id="PTHR48081:SF13">
    <property type="entry name" value="ALPHA_BETA HYDROLASE"/>
    <property type="match status" value="1"/>
</dbReference>
<dbReference type="PANTHER" id="PTHR48081">
    <property type="entry name" value="AB HYDROLASE SUPERFAMILY PROTEIN C4A8.06C"/>
    <property type="match status" value="1"/>
</dbReference>
<comment type="caution">
    <text evidence="3">The sequence shown here is derived from an EMBL/GenBank/DDBJ whole genome shotgun (WGS) entry which is preliminary data.</text>
</comment>
<protein>
    <submittedName>
        <fullName evidence="3">Acetylxylan esterase</fullName>
        <ecNumber evidence="3">3.1.1.72</ecNumber>
    </submittedName>
</protein>
<evidence type="ECO:0000256" key="1">
    <source>
        <dbReference type="ARBA" id="ARBA00022801"/>
    </source>
</evidence>
<dbReference type="RefSeq" id="WP_106063957.1">
    <property type="nucleotide sequence ID" value="NZ_PVXO01000051.1"/>
</dbReference>
<proteinExistence type="predicted"/>
<sequence>MKKVFKSLKIFLLLIFIVISCFAFIYKDKIKLYINIGEKYVNLQKDTSSIPKVNNSRNMKASDFETIVYKNTNNVPLTLDIYKAKKQLSKGSPVILYVHGGSWIYGDKNIPSVLSPPLDSFREEGFTIISVEYRLMKPGVSFDRPTSDVKDAIRWVYKNKDVYNFNSNEIGVLGISSGAHLSLLASYTDDKQFMDDKNLENYPSKVKYLIDFLGPTDLSTLDTSKANWDMNNILKSVPNVKELTSKYSPISYVHNGAPKTLMIYSKNDTLVPYKNGVELYNKCKENNVFAKLIPLENCNHDLSGLSKEDMLTLSKEVLKFILQNSSI</sequence>
<accession>A0A2T0B2I6</accession>
<dbReference type="InterPro" id="IPR049492">
    <property type="entry name" value="BD-FAE-like_dom"/>
</dbReference>
<gene>
    <name evidence="3" type="primary">axeA1</name>
    <name evidence="3" type="ORF">CLLI_18740</name>
</gene>
<organism evidence="3 4">
    <name type="scientific">Clostridium liquoris</name>
    <dbReference type="NCBI Taxonomy" id="1289519"/>
    <lineage>
        <taxon>Bacteria</taxon>
        <taxon>Bacillati</taxon>
        <taxon>Bacillota</taxon>
        <taxon>Clostridia</taxon>
        <taxon>Eubacteriales</taxon>
        <taxon>Clostridiaceae</taxon>
        <taxon>Clostridium</taxon>
    </lineage>
</organism>
<dbReference type="EMBL" id="PVXO01000051">
    <property type="protein sequence ID" value="PRR78110.1"/>
    <property type="molecule type" value="Genomic_DNA"/>
</dbReference>
<reference evidence="3 4" key="1">
    <citation type="submission" date="2018-03" db="EMBL/GenBank/DDBJ databases">
        <title>Genome sequence of Clostridium liquoris DSM 100320.</title>
        <authorList>
            <person name="Poehlein A."/>
            <person name="Daniel R."/>
        </authorList>
    </citation>
    <scope>NUCLEOTIDE SEQUENCE [LARGE SCALE GENOMIC DNA]</scope>
    <source>
        <strain evidence="3 4">DSM 100320</strain>
    </source>
</reference>
<name>A0A2T0B2I6_9CLOT</name>
<dbReference type="GO" id="GO:0046555">
    <property type="term" value="F:acetylxylan esterase activity"/>
    <property type="evidence" value="ECO:0007669"/>
    <property type="project" value="UniProtKB-EC"/>
</dbReference>
<evidence type="ECO:0000259" key="2">
    <source>
        <dbReference type="Pfam" id="PF20434"/>
    </source>
</evidence>